<dbReference type="EMBL" id="CAJPVJ010000538">
    <property type="protein sequence ID" value="CAG2162790.1"/>
    <property type="molecule type" value="Genomic_DNA"/>
</dbReference>
<dbReference type="PANTHER" id="PTHR13316:SF0">
    <property type="entry name" value="ZINC FINGER CCHC DOMAIN-CONTAINING PROTEIN 8"/>
    <property type="match status" value="1"/>
</dbReference>
<feature type="compositionally biased region" description="Polar residues" evidence="1">
    <location>
        <begin position="38"/>
        <end position="49"/>
    </location>
</feature>
<evidence type="ECO:0000313" key="3">
    <source>
        <dbReference type="Proteomes" id="UP000728032"/>
    </source>
</evidence>
<feature type="compositionally biased region" description="Polar residues" evidence="1">
    <location>
        <begin position="135"/>
        <end position="148"/>
    </location>
</feature>
<sequence>VLGYPPGYLKQAQVSTLSIFDDSAPTAGAKEDGEIPEPSTSATANGSGVQYNKDSFVEYPGFNTPVPTGIRDDWYYLRMPPMLEQQQLKEALKTMHVTEPVPYKRRRAVEPTSTTTSSSPFKSPDSKLDDRSTRDTNNGFANGKQTSGESEDNGLNAAKCEPIVSKEAEDVVTISDESADEVSDVNDMNGSKSSLNSLNESTDSARRLKMIAMGSPMPASERPVRPSLEKWSEGMGELLYFENIPNYTGNYKNKMKGIIDKIRLKNSQT</sequence>
<dbReference type="OrthoDB" id="8026949at2759"/>
<feature type="compositionally biased region" description="Polar residues" evidence="1">
    <location>
        <begin position="186"/>
        <end position="198"/>
    </location>
</feature>
<evidence type="ECO:0000313" key="2">
    <source>
        <dbReference type="EMBL" id="CAD7640086.1"/>
    </source>
</evidence>
<dbReference type="GO" id="GO:0003723">
    <property type="term" value="F:RNA binding"/>
    <property type="evidence" value="ECO:0007669"/>
    <property type="project" value="TreeGrafter"/>
</dbReference>
<feature type="region of interest" description="Disordered" evidence="1">
    <location>
        <begin position="177"/>
        <end position="198"/>
    </location>
</feature>
<reference evidence="2" key="1">
    <citation type="submission" date="2020-11" db="EMBL/GenBank/DDBJ databases">
        <authorList>
            <person name="Tran Van P."/>
        </authorList>
    </citation>
    <scope>NUCLEOTIDE SEQUENCE</scope>
</reference>
<dbReference type="AlphaFoldDB" id="A0A7R9LE96"/>
<protein>
    <submittedName>
        <fullName evidence="2">Uncharacterized protein</fullName>
    </submittedName>
</protein>
<feature type="region of interest" description="Disordered" evidence="1">
    <location>
        <begin position="23"/>
        <end position="49"/>
    </location>
</feature>
<dbReference type="InterPro" id="IPR052115">
    <property type="entry name" value="NEXT_complex_subunit_ZCCHC8"/>
</dbReference>
<feature type="compositionally biased region" description="Basic and acidic residues" evidence="1">
    <location>
        <begin position="124"/>
        <end position="134"/>
    </location>
</feature>
<name>A0A7R9LE96_9ACAR</name>
<proteinExistence type="predicted"/>
<accession>A0A7R9LE96</accession>
<dbReference type="Proteomes" id="UP000728032">
    <property type="component" value="Unassembled WGS sequence"/>
</dbReference>
<feature type="non-terminal residue" evidence="2">
    <location>
        <position position="1"/>
    </location>
</feature>
<gene>
    <name evidence="2" type="ORF">ONB1V03_LOCUS2379</name>
</gene>
<evidence type="ECO:0000256" key="1">
    <source>
        <dbReference type="SAM" id="MobiDB-lite"/>
    </source>
</evidence>
<dbReference type="EMBL" id="OC915363">
    <property type="protein sequence ID" value="CAD7640086.1"/>
    <property type="molecule type" value="Genomic_DNA"/>
</dbReference>
<keyword evidence="3" id="KW-1185">Reference proteome</keyword>
<organism evidence="2">
    <name type="scientific">Oppiella nova</name>
    <dbReference type="NCBI Taxonomy" id="334625"/>
    <lineage>
        <taxon>Eukaryota</taxon>
        <taxon>Metazoa</taxon>
        <taxon>Ecdysozoa</taxon>
        <taxon>Arthropoda</taxon>
        <taxon>Chelicerata</taxon>
        <taxon>Arachnida</taxon>
        <taxon>Acari</taxon>
        <taxon>Acariformes</taxon>
        <taxon>Sarcoptiformes</taxon>
        <taxon>Oribatida</taxon>
        <taxon>Brachypylina</taxon>
        <taxon>Oppioidea</taxon>
        <taxon>Oppiidae</taxon>
        <taxon>Oppiella</taxon>
    </lineage>
</organism>
<dbReference type="PANTHER" id="PTHR13316">
    <property type="entry name" value="ZINC FINGER, CCHC DOMAIN CONTAINING 8"/>
    <property type="match status" value="1"/>
</dbReference>
<feature type="region of interest" description="Disordered" evidence="1">
    <location>
        <begin position="102"/>
        <end position="162"/>
    </location>
</feature>
<dbReference type="GO" id="GO:0071013">
    <property type="term" value="C:catalytic step 2 spliceosome"/>
    <property type="evidence" value="ECO:0007669"/>
    <property type="project" value="TreeGrafter"/>
</dbReference>